<dbReference type="GO" id="GO:0006457">
    <property type="term" value="P:protein folding"/>
    <property type="evidence" value="ECO:0007669"/>
    <property type="project" value="InterPro"/>
</dbReference>
<dbReference type="EMBL" id="MPKA01000044">
    <property type="protein sequence ID" value="OLU47683.1"/>
    <property type="molecule type" value="Genomic_DNA"/>
</dbReference>
<dbReference type="SUPFAM" id="SSF51064">
    <property type="entry name" value="Head domain of nucleotide exchange factor GrpE"/>
    <property type="match status" value="1"/>
</dbReference>
<dbReference type="Pfam" id="PF01025">
    <property type="entry name" value="GrpE"/>
    <property type="match status" value="1"/>
</dbReference>
<dbReference type="Gene3D" id="3.90.20.20">
    <property type="match status" value="1"/>
</dbReference>
<dbReference type="InterPro" id="IPR000740">
    <property type="entry name" value="GrpE"/>
</dbReference>
<sequence length="199" mass="22870">MKKEMRVMSKKNEKRDPTENEEIMEVEDELPIPEDEVENDLIEKDPLEVKEEEIASLQDELSKAKTDIARAYADTDNMRKRLQKETDMAKKYRFQSAALELLPILDSMNLALANAPENDETKNFVKGFEMIRTQLENAMSNEGVKEIDALNKPFDHNTMQALMQEKVDGVEPGIVVEVLQKGYMLKDRILRPALVKVSE</sequence>
<evidence type="ECO:0000256" key="6">
    <source>
        <dbReference type="ARBA" id="ARBA00023186"/>
    </source>
</evidence>
<dbReference type="Gene3D" id="2.30.22.10">
    <property type="entry name" value="Head domain of nucleotide exchange factor GrpE"/>
    <property type="match status" value="1"/>
</dbReference>
<accession>A0A1U7NPW9</accession>
<evidence type="ECO:0000256" key="12">
    <source>
        <dbReference type="RuleBase" id="RU004478"/>
    </source>
</evidence>
<evidence type="ECO:0000256" key="5">
    <source>
        <dbReference type="ARBA" id="ARBA00023016"/>
    </source>
</evidence>
<dbReference type="GO" id="GO:0005829">
    <property type="term" value="C:cytosol"/>
    <property type="evidence" value="ECO:0007669"/>
    <property type="project" value="TreeGrafter"/>
</dbReference>
<dbReference type="PRINTS" id="PR00773">
    <property type="entry name" value="GRPEPROTEIN"/>
</dbReference>
<evidence type="ECO:0000256" key="7">
    <source>
        <dbReference type="ARBA" id="ARBA00053401"/>
    </source>
</evidence>
<proteinExistence type="inferred from homology"/>
<dbReference type="GO" id="GO:0051087">
    <property type="term" value="F:protein-folding chaperone binding"/>
    <property type="evidence" value="ECO:0007669"/>
    <property type="project" value="InterPro"/>
</dbReference>
<feature type="region of interest" description="Disordered" evidence="14">
    <location>
        <begin position="1"/>
        <end position="24"/>
    </location>
</feature>
<feature type="compositionally biased region" description="Basic and acidic residues" evidence="14">
    <location>
        <begin position="1"/>
        <end position="18"/>
    </location>
</feature>
<comment type="function">
    <text evidence="7 10 11">Participates actively in the response to hyperosmotic and heat shock by preventing the aggregation of stress-denatured proteins, in association with DnaK and GrpE. It is the nucleotide exchange factor for DnaK and may function as a thermosensor. Unfolded proteins bind initially to DnaJ; upon interaction with the DnaJ-bound protein, DnaK hydrolyzes its bound ATP, resulting in the formation of a stable complex. GrpE releases ADP from DnaK; ATP binding to DnaK triggers the release of the substrate protein, thus completing the reaction cycle. Several rounds of ATP-dependent interactions between DnaJ, DnaK and GrpE are required for fully efficient folding.</text>
</comment>
<keyword evidence="4 10" id="KW-0963">Cytoplasm</keyword>
<dbReference type="GO" id="GO:0042803">
    <property type="term" value="F:protein homodimerization activity"/>
    <property type="evidence" value="ECO:0007669"/>
    <property type="project" value="InterPro"/>
</dbReference>
<comment type="caution">
    <text evidence="15">The sequence shown here is derived from an EMBL/GenBank/DDBJ whole genome shotgun (WGS) entry which is preliminary data.</text>
</comment>
<feature type="coiled-coil region" evidence="13">
    <location>
        <begin position="47"/>
        <end position="74"/>
    </location>
</feature>
<evidence type="ECO:0000256" key="1">
    <source>
        <dbReference type="ARBA" id="ARBA00004496"/>
    </source>
</evidence>
<evidence type="ECO:0000313" key="16">
    <source>
        <dbReference type="Proteomes" id="UP000186705"/>
    </source>
</evidence>
<dbReference type="STRING" id="1862672.BO225_02245"/>
<evidence type="ECO:0000256" key="11">
    <source>
        <dbReference type="RuleBase" id="RU000639"/>
    </source>
</evidence>
<dbReference type="SUPFAM" id="SSF58014">
    <property type="entry name" value="Coiled-coil domain of nucleotide exchange factor GrpE"/>
    <property type="match status" value="1"/>
</dbReference>
<evidence type="ECO:0000256" key="13">
    <source>
        <dbReference type="SAM" id="Coils"/>
    </source>
</evidence>
<dbReference type="PANTHER" id="PTHR21237">
    <property type="entry name" value="GRPE PROTEIN"/>
    <property type="match status" value="1"/>
</dbReference>
<comment type="subunit">
    <text evidence="3 10">Homodimer.</text>
</comment>
<dbReference type="GO" id="GO:0051082">
    <property type="term" value="F:unfolded protein binding"/>
    <property type="evidence" value="ECO:0007669"/>
    <property type="project" value="TreeGrafter"/>
</dbReference>
<dbReference type="PANTHER" id="PTHR21237:SF23">
    <property type="entry name" value="GRPE PROTEIN HOMOLOG, MITOCHONDRIAL"/>
    <property type="match status" value="1"/>
</dbReference>
<evidence type="ECO:0000313" key="15">
    <source>
        <dbReference type="EMBL" id="OLU47683.1"/>
    </source>
</evidence>
<dbReference type="Proteomes" id="UP000186705">
    <property type="component" value="Unassembled WGS sequence"/>
</dbReference>
<reference evidence="15 16" key="1">
    <citation type="submission" date="2016-11" db="EMBL/GenBank/DDBJ databases">
        <title>Description of two novel members of the family Erysipelotrichaceae: Ileibacterium lipovorans gen. nov., sp. nov. and Dubosiella newyorkensis, gen. nov., sp. nov.</title>
        <authorList>
            <person name="Cox L.M."/>
            <person name="Sohn J."/>
            <person name="Tyrrell K.L."/>
            <person name="Citron D.M."/>
            <person name="Lawson P.A."/>
            <person name="Patel N.B."/>
            <person name="Iizumi T."/>
            <person name="Perez-Perez G.I."/>
            <person name="Goldstein E.J."/>
            <person name="Blaser M.J."/>
        </authorList>
    </citation>
    <scope>NUCLEOTIDE SEQUENCE [LARGE SCALE GENOMIC DNA]</scope>
    <source>
        <strain evidence="15 16">NYU-BL-A4</strain>
    </source>
</reference>
<dbReference type="HAMAP" id="MF_01151">
    <property type="entry name" value="GrpE"/>
    <property type="match status" value="1"/>
</dbReference>
<dbReference type="InterPro" id="IPR013805">
    <property type="entry name" value="GrpE_CC"/>
</dbReference>
<dbReference type="InterPro" id="IPR009012">
    <property type="entry name" value="GrpE_head"/>
</dbReference>
<dbReference type="GO" id="GO:0000774">
    <property type="term" value="F:adenyl-nucleotide exchange factor activity"/>
    <property type="evidence" value="ECO:0007669"/>
    <property type="project" value="InterPro"/>
</dbReference>
<protein>
    <recommendedName>
        <fullName evidence="8 10">Protein GrpE</fullName>
    </recommendedName>
    <alternativeName>
        <fullName evidence="9 10">HSP-70 cofactor</fullName>
    </alternativeName>
</protein>
<name>A0A1U7NPW9_9FIRM</name>
<dbReference type="CDD" id="cd00446">
    <property type="entry name" value="GrpE"/>
    <property type="match status" value="1"/>
</dbReference>
<gene>
    <name evidence="10" type="primary">grpE</name>
    <name evidence="15" type="ORF">BO225_02245</name>
</gene>
<keyword evidence="5 10" id="KW-0346">Stress response</keyword>
<dbReference type="NCBIfam" id="NF010738">
    <property type="entry name" value="PRK14140.1"/>
    <property type="match status" value="1"/>
</dbReference>
<evidence type="ECO:0000256" key="10">
    <source>
        <dbReference type="HAMAP-Rule" id="MF_01151"/>
    </source>
</evidence>
<evidence type="ECO:0000256" key="2">
    <source>
        <dbReference type="ARBA" id="ARBA00009054"/>
    </source>
</evidence>
<evidence type="ECO:0000256" key="8">
    <source>
        <dbReference type="ARBA" id="ARBA00072274"/>
    </source>
</evidence>
<keyword evidence="6 10" id="KW-0143">Chaperone</keyword>
<keyword evidence="16" id="KW-1185">Reference proteome</keyword>
<evidence type="ECO:0000256" key="14">
    <source>
        <dbReference type="SAM" id="MobiDB-lite"/>
    </source>
</evidence>
<dbReference type="FunFam" id="2.30.22.10:FF:000001">
    <property type="entry name" value="Protein GrpE"/>
    <property type="match status" value="1"/>
</dbReference>
<evidence type="ECO:0000256" key="9">
    <source>
        <dbReference type="ARBA" id="ARBA00076414"/>
    </source>
</evidence>
<organism evidence="15 16">
    <name type="scientific">Dubosiella newyorkensis</name>
    <dbReference type="NCBI Taxonomy" id="1862672"/>
    <lineage>
        <taxon>Bacteria</taxon>
        <taxon>Bacillati</taxon>
        <taxon>Bacillota</taxon>
        <taxon>Erysipelotrichia</taxon>
        <taxon>Erysipelotrichales</taxon>
        <taxon>Erysipelotrichaceae</taxon>
        <taxon>Dubosiella</taxon>
    </lineage>
</organism>
<evidence type="ECO:0000256" key="4">
    <source>
        <dbReference type="ARBA" id="ARBA00022490"/>
    </source>
</evidence>
<dbReference type="AlphaFoldDB" id="A0A1U7NPW9"/>
<comment type="subcellular location">
    <subcellularLocation>
        <location evidence="1 10">Cytoplasm</location>
    </subcellularLocation>
</comment>
<comment type="similarity">
    <text evidence="2 10 12">Belongs to the GrpE family.</text>
</comment>
<evidence type="ECO:0000256" key="3">
    <source>
        <dbReference type="ARBA" id="ARBA00011738"/>
    </source>
</evidence>
<keyword evidence="13" id="KW-0175">Coiled coil</keyword>
<dbReference type="PROSITE" id="PS01071">
    <property type="entry name" value="GRPE"/>
    <property type="match status" value="1"/>
</dbReference>